<comment type="caution">
    <text evidence="12">The sequence shown here is derived from an EMBL/GenBank/DDBJ whole genome shotgun (WGS) entry which is preliminary data.</text>
</comment>
<dbReference type="PANTHER" id="PTHR10815">
    <property type="entry name" value="METHYLATED-DNA--PROTEIN-CYSTEINE METHYLTRANSFERASE"/>
    <property type="match status" value="1"/>
</dbReference>
<keyword evidence="5 9" id="KW-0808">Transferase</keyword>
<keyword evidence="4 9" id="KW-0489">Methyltransferase</keyword>
<dbReference type="Pfam" id="PF01035">
    <property type="entry name" value="DNA_binding_1"/>
    <property type="match status" value="1"/>
</dbReference>
<keyword evidence="13" id="KW-1185">Reference proteome</keyword>
<dbReference type="AlphaFoldDB" id="D0GK91"/>
<proteinExistence type="inferred from homology"/>
<dbReference type="PANTHER" id="PTHR10815:SF5">
    <property type="entry name" value="METHYLATED-DNA--PROTEIN-CYSTEINE METHYLTRANSFERASE"/>
    <property type="match status" value="1"/>
</dbReference>
<evidence type="ECO:0000256" key="4">
    <source>
        <dbReference type="ARBA" id="ARBA00022603"/>
    </source>
</evidence>
<dbReference type="GO" id="GO:0032259">
    <property type="term" value="P:methylation"/>
    <property type="evidence" value="ECO:0007669"/>
    <property type="project" value="UniProtKB-KW"/>
</dbReference>
<comment type="similarity">
    <text evidence="2 9">Belongs to the MGMT family.</text>
</comment>
<dbReference type="FunFam" id="1.10.10.10:FF:000214">
    <property type="entry name" value="Methylated-DNA--protein-cysteine methyltransferase"/>
    <property type="match status" value="1"/>
</dbReference>
<evidence type="ECO:0000256" key="2">
    <source>
        <dbReference type="ARBA" id="ARBA00008711"/>
    </source>
</evidence>
<evidence type="ECO:0000256" key="1">
    <source>
        <dbReference type="ARBA" id="ARBA00001286"/>
    </source>
</evidence>
<dbReference type="InterPro" id="IPR008332">
    <property type="entry name" value="MethylG_MeTrfase_N"/>
</dbReference>
<dbReference type="InterPro" id="IPR036217">
    <property type="entry name" value="MethylDNA_cys_MeTrfase_DNAb"/>
</dbReference>
<comment type="catalytic activity">
    <reaction evidence="1 9">
        <text>a 4-O-methyl-thymidine in DNA + L-cysteinyl-[protein] = a thymidine in DNA + S-methyl-L-cysteinyl-[protein]</text>
        <dbReference type="Rhea" id="RHEA:53428"/>
        <dbReference type="Rhea" id="RHEA-COMP:10131"/>
        <dbReference type="Rhea" id="RHEA-COMP:10132"/>
        <dbReference type="Rhea" id="RHEA-COMP:13555"/>
        <dbReference type="Rhea" id="RHEA-COMP:13556"/>
        <dbReference type="ChEBI" id="CHEBI:29950"/>
        <dbReference type="ChEBI" id="CHEBI:82612"/>
        <dbReference type="ChEBI" id="CHEBI:137386"/>
        <dbReference type="ChEBI" id="CHEBI:137387"/>
        <dbReference type="EC" id="2.1.1.63"/>
    </reaction>
</comment>
<evidence type="ECO:0000313" key="13">
    <source>
        <dbReference type="Proteomes" id="UP000004226"/>
    </source>
</evidence>
<evidence type="ECO:0000256" key="9">
    <source>
        <dbReference type="HAMAP-Rule" id="MF_00772"/>
    </source>
</evidence>
<reference evidence="12 13" key="1">
    <citation type="submission" date="2009-10" db="EMBL/GenBank/DDBJ databases">
        <authorList>
            <person name="Harkins D.M."/>
            <person name="Madupu R."/>
            <person name="Durkin A.S."/>
            <person name="Torralba M."/>
            <person name="Methe B."/>
            <person name="Sutton G.G."/>
            <person name="Strausberg R.L."/>
            <person name="Nelson K.E."/>
        </authorList>
    </citation>
    <scope>NUCLEOTIDE SEQUENCE [LARGE SCALE GENOMIC DNA]</scope>
    <source>
        <strain evidence="12 13">F0264</strain>
    </source>
</reference>
<keyword evidence="3 9" id="KW-0963">Cytoplasm</keyword>
<evidence type="ECO:0000256" key="7">
    <source>
        <dbReference type="ARBA" id="ARBA00023204"/>
    </source>
</evidence>
<dbReference type="Gene3D" id="3.30.160.70">
    <property type="entry name" value="Methylated DNA-protein cysteine methyltransferase domain"/>
    <property type="match status" value="1"/>
</dbReference>
<dbReference type="HAMAP" id="MF_00772">
    <property type="entry name" value="OGT"/>
    <property type="match status" value="1"/>
</dbReference>
<dbReference type="InterPro" id="IPR014048">
    <property type="entry name" value="MethylDNA_cys_MeTrfase_DNA-bd"/>
</dbReference>
<gene>
    <name evidence="12" type="ORF">HMPREF0554_2429</name>
</gene>
<dbReference type="GO" id="GO:0006307">
    <property type="term" value="P:DNA alkylation repair"/>
    <property type="evidence" value="ECO:0007669"/>
    <property type="project" value="UniProtKB-UniRule"/>
</dbReference>
<comment type="subcellular location">
    <subcellularLocation>
        <location evidence="9">Cytoplasm</location>
    </subcellularLocation>
</comment>
<evidence type="ECO:0000259" key="10">
    <source>
        <dbReference type="Pfam" id="PF01035"/>
    </source>
</evidence>
<dbReference type="CDD" id="cd06445">
    <property type="entry name" value="ATase"/>
    <property type="match status" value="1"/>
</dbReference>
<dbReference type="InterPro" id="IPR023546">
    <property type="entry name" value="MGMT"/>
</dbReference>
<feature type="active site" description="Nucleophile; methyl group acceptor" evidence="9">
    <location>
        <position position="131"/>
    </location>
</feature>
<sequence>MRYIYFYDTKTKELGTIGIAADENHITNLFFEYEIENIKKDKNYILKETFLIKKASEQLFEYLAGKRKDFELPLLRDGTDFQISVWNELIKIPYGETRSYKDIAVAINNEKAVRAVGMANNRNKISIFIPCHRVIGSDKKLVGYGGGLEIKKFLLNLEKMNLFVQ</sequence>
<dbReference type="InterPro" id="IPR036631">
    <property type="entry name" value="MGMT_N_sf"/>
</dbReference>
<accession>D0GK91</accession>
<dbReference type="eggNOG" id="COG0350">
    <property type="taxonomic scope" value="Bacteria"/>
</dbReference>
<comment type="function">
    <text evidence="9">Involved in the cellular defense against the biological effects of O6-methylguanine (O6-MeG) and O4-methylthymine (O4-MeT) in DNA. Repairs the methylated nucleobase in DNA by stoichiometrically transferring the methyl group to a cysteine residue in the enzyme. This is a suicide reaction: the enzyme is irreversibly inactivated.</text>
</comment>
<keyword evidence="7 9" id="KW-0234">DNA repair</keyword>
<dbReference type="GO" id="GO:0003908">
    <property type="term" value="F:methylated-DNA-[protein]-cysteine S-methyltransferase activity"/>
    <property type="evidence" value="ECO:0007669"/>
    <property type="project" value="UniProtKB-UniRule"/>
</dbReference>
<evidence type="ECO:0000256" key="6">
    <source>
        <dbReference type="ARBA" id="ARBA00022763"/>
    </source>
</evidence>
<evidence type="ECO:0000313" key="12">
    <source>
        <dbReference type="EMBL" id="EEY35488.1"/>
    </source>
</evidence>
<dbReference type="InterPro" id="IPR036388">
    <property type="entry name" value="WH-like_DNA-bd_sf"/>
</dbReference>
<comment type="miscellaneous">
    <text evidence="9">This enzyme catalyzes only one turnover and therefore is not strictly catalytic. According to one definition, an enzyme is a biocatalyst that acts repeatedly and over many reaction cycles.</text>
</comment>
<dbReference type="NCBIfam" id="TIGR00589">
    <property type="entry name" value="ogt"/>
    <property type="match status" value="1"/>
</dbReference>
<dbReference type="Proteomes" id="UP000004226">
    <property type="component" value="Unassembled WGS sequence"/>
</dbReference>
<dbReference type="Gene3D" id="1.10.10.10">
    <property type="entry name" value="Winged helix-like DNA-binding domain superfamily/Winged helix DNA-binding domain"/>
    <property type="match status" value="1"/>
</dbReference>
<dbReference type="SUPFAM" id="SSF53155">
    <property type="entry name" value="Methylated DNA-protein cysteine methyltransferase domain"/>
    <property type="match status" value="1"/>
</dbReference>
<evidence type="ECO:0000256" key="5">
    <source>
        <dbReference type="ARBA" id="ARBA00022679"/>
    </source>
</evidence>
<protein>
    <recommendedName>
        <fullName evidence="9">Methylated-DNA--protein-cysteine methyltransferase</fullName>
        <ecNumber evidence="9">2.1.1.63</ecNumber>
    </recommendedName>
    <alternativeName>
        <fullName evidence="9">6-O-methylguanine-DNA methyltransferase</fullName>
        <shortName evidence="9">MGMT</shortName>
    </alternativeName>
    <alternativeName>
        <fullName evidence="9">O-6-methylguanine-DNA-alkyltransferase</fullName>
    </alternativeName>
</protein>
<feature type="domain" description="Methylguanine DNA methyltransferase ribonuclease-like" evidence="11">
    <location>
        <begin position="12"/>
        <end position="74"/>
    </location>
</feature>
<dbReference type="RefSeq" id="WP_006806895.1">
    <property type="nucleotide sequence ID" value="NZ_ADAD01000066.1"/>
</dbReference>
<feature type="domain" description="Methylated-DNA-[protein]-cysteine S-methyltransferase DNA binding" evidence="10">
    <location>
        <begin position="80"/>
        <end position="159"/>
    </location>
</feature>
<keyword evidence="6 9" id="KW-0227">DNA damage</keyword>
<evidence type="ECO:0000256" key="3">
    <source>
        <dbReference type="ARBA" id="ARBA00022490"/>
    </source>
</evidence>
<organism evidence="12 13">
    <name type="scientific">Pseudoleptotrichia goodfellowii F0264</name>
    <dbReference type="NCBI Taxonomy" id="596323"/>
    <lineage>
        <taxon>Bacteria</taxon>
        <taxon>Fusobacteriati</taxon>
        <taxon>Fusobacteriota</taxon>
        <taxon>Fusobacteriia</taxon>
        <taxon>Fusobacteriales</taxon>
        <taxon>Leptotrichiaceae</taxon>
        <taxon>Pseudoleptotrichia</taxon>
    </lineage>
</organism>
<dbReference type="GO" id="GO:0005737">
    <property type="term" value="C:cytoplasm"/>
    <property type="evidence" value="ECO:0007669"/>
    <property type="project" value="UniProtKB-SubCell"/>
</dbReference>
<dbReference type="EC" id="2.1.1.63" evidence="9"/>
<dbReference type="Pfam" id="PF02870">
    <property type="entry name" value="Methyltransf_1N"/>
    <property type="match status" value="1"/>
</dbReference>
<dbReference type="EMBL" id="ADAD01000066">
    <property type="protein sequence ID" value="EEY35488.1"/>
    <property type="molecule type" value="Genomic_DNA"/>
</dbReference>
<evidence type="ECO:0000256" key="8">
    <source>
        <dbReference type="ARBA" id="ARBA00049348"/>
    </source>
</evidence>
<dbReference type="InterPro" id="IPR001497">
    <property type="entry name" value="MethylDNA_cys_MeTrfase_AS"/>
</dbReference>
<dbReference type="PROSITE" id="PS00374">
    <property type="entry name" value="MGMT"/>
    <property type="match status" value="1"/>
</dbReference>
<evidence type="ECO:0000259" key="11">
    <source>
        <dbReference type="Pfam" id="PF02870"/>
    </source>
</evidence>
<dbReference type="SUPFAM" id="SSF46767">
    <property type="entry name" value="Methylated DNA-protein cysteine methyltransferase, C-terminal domain"/>
    <property type="match status" value="1"/>
</dbReference>
<name>D0GK91_9FUSO</name>
<comment type="catalytic activity">
    <reaction evidence="8 9">
        <text>a 6-O-methyl-2'-deoxyguanosine in DNA + L-cysteinyl-[protein] = S-methyl-L-cysteinyl-[protein] + a 2'-deoxyguanosine in DNA</text>
        <dbReference type="Rhea" id="RHEA:24000"/>
        <dbReference type="Rhea" id="RHEA-COMP:10131"/>
        <dbReference type="Rhea" id="RHEA-COMP:10132"/>
        <dbReference type="Rhea" id="RHEA-COMP:11367"/>
        <dbReference type="Rhea" id="RHEA-COMP:11368"/>
        <dbReference type="ChEBI" id="CHEBI:29950"/>
        <dbReference type="ChEBI" id="CHEBI:82612"/>
        <dbReference type="ChEBI" id="CHEBI:85445"/>
        <dbReference type="ChEBI" id="CHEBI:85448"/>
        <dbReference type="EC" id="2.1.1.63"/>
    </reaction>
</comment>